<dbReference type="Proteomes" id="UP001284601">
    <property type="component" value="Unassembled WGS sequence"/>
</dbReference>
<accession>A0ABU4HP19</accession>
<dbReference type="InterPro" id="IPR050266">
    <property type="entry name" value="AB_hydrolase_sf"/>
</dbReference>
<evidence type="ECO:0000313" key="3">
    <source>
        <dbReference type="Proteomes" id="UP001284601"/>
    </source>
</evidence>
<name>A0ABU4HP19_9ACTN</name>
<dbReference type="InterPro" id="IPR000073">
    <property type="entry name" value="AB_hydrolase_1"/>
</dbReference>
<evidence type="ECO:0000259" key="1">
    <source>
        <dbReference type="Pfam" id="PF00561"/>
    </source>
</evidence>
<dbReference type="PRINTS" id="PR00111">
    <property type="entry name" value="ABHYDROLASE"/>
</dbReference>
<proteinExistence type="predicted"/>
<dbReference type="SUPFAM" id="SSF53474">
    <property type="entry name" value="alpha/beta-Hydrolases"/>
    <property type="match status" value="1"/>
</dbReference>
<feature type="domain" description="AB hydrolase-1" evidence="1">
    <location>
        <begin position="32"/>
        <end position="181"/>
    </location>
</feature>
<dbReference type="RefSeq" id="WP_318597348.1">
    <property type="nucleotide sequence ID" value="NZ_JAWSTH010000026.1"/>
</dbReference>
<sequence>MTRGGDAVKAAVVTHRSGDGVEISAEVRGAGPAVLLLHGYPESRAMWDEVAPVLAAGRTVVAADLRGYGASGKPSPAPDHSTYAKRAMAADQHSLMASLGFDRFDVVGHDRGARVGHRLALDHPEAVRSLTVMDVVPTLHMFEHVDRAMAATYFHWFFLALDGELPARLIEAAPAVWLRSRFEGRCVGDGLPISEQRLAGYQEWFATAEAIAATCADYRAAATVDLDADRADRERGRRIEAPLFAVWGSESYVGRSFDVPAVWAPYARAVSGAAIHSDHYMAEERPAETAAVLARFLDGVETAP</sequence>
<dbReference type="Pfam" id="PF00561">
    <property type="entry name" value="Abhydrolase_1"/>
    <property type="match status" value="1"/>
</dbReference>
<dbReference type="PANTHER" id="PTHR43798:SF33">
    <property type="entry name" value="HYDROLASE, PUTATIVE (AFU_ORTHOLOGUE AFUA_2G14860)-RELATED"/>
    <property type="match status" value="1"/>
</dbReference>
<gene>
    <name evidence="2" type="ORF">R7226_11735</name>
</gene>
<dbReference type="GO" id="GO:0016787">
    <property type="term" value="F:hydrolase activity"/>
    <property type="evidence" value="ECO:0007669"/>
    <property type="project" value="UniProtKB-KW"/>
</dbReference>
<keyword evidence="2" id="KW-0378">Hydrolase</keyword>
<dbReference type="InterPro" id="IPR000639">
    <property type="entry name" value="Epox_hydrolase-like"/>
</dbReference>
<dbReference type="Gene3D" id="3.40.50.1820">
    <property type="entry name" value="alpha/beta hydrolase"/>
    <property type="match status" value="1"/>
</dbReference>
<dbReference type="EMBL" id="JAWSTH010000026">
    <property type="protein sequence ID" value="MDW5595014.1"/>
    <property type="molecule type" value="Genomic_DNA"/>
</dbReference>
<dbReference type="PRINTS" id="PR00412">
    <property type="entry name" value="EPOXHYDRLASE"/>
</dbReference>
<dbReference type="InterPro" id="IPR029058">
    <property type="entry name" value="AB_hydrolase_fold"/>
</dbReference>
<comment type="caution">
    <text evidence="2">The sequence shown here is derived from an EMBL/GenBank/DDBJ whole genome shotgun (WGS) entry which is preliminary data.</text>
</comment>
<keyword evidence="3" id="KW-1185">Reference proteome</keyword>
<protein>
    <submittedName>
        <fullName evidence="2">Alpha/beta hydrolase</fullName>
    </submittedName>
</protein>
<evidence type="ECO:0000313" key="2">
    <source>
        <dbReference type="EMBL" id="MDW5595014.1"/>
    </source>
</evidence>
<dbReference type="PANTHER" id="PTHR43798">
    <property type="entry name" value="MONOACYLGLYCEROL LIPASE"/>
    <property type="match status" value="1"/>
</dbReference>
<organism evidence="2 3">
    <name type="scientific">Conexibacter stalactiti</name>
    <dbReference type="NCBI Taxonomy" id="1940611"/>
    <lineage>
        <taxon>Bacteria</taxon>
        <taxon>Bacillati</taxon>
        <taxon>Actinomycetota</taxon>
        <taxon>Thermoleophilia</taxon>
        <taxon>Solirubrobacterales</taxon>
        <taxon>Conexibacteraceae</taxon>
        <taxon>Conexibacter</taxon>
    </lineage>
</organism>
<reference evidence="3" key="1">
    <citation type="submission" date="2023-07" db="EMBL/GenBank/DDBJ databases">
        <title>Conexibacter stalactiti sp. nov., isolated from stalactites in a lava cave and emended description of the genus Conexibacter.</title>
        <authorList>
            <person name="Lee S.D."/>
        </authorList>
    </citation>
    <scope>NUCLEOTIDE SEQUENCE [LARGE SCALE GENOMIC DNA]</scope>
    <source>
        <strain evidence="3">KCTC 39840</strain>
    </source>
</reference>